<accession>A0A0D2F460</accession>
<dbReference type="GeneID" id="25328948"/>
<dbReference type="Proteomes" id="UP000054342">
    <property type="component" value="Unassembled WGS sequence"/>
</dbReference>
<evidence type="ECO:0000256" key="4">
    <source>
        <dbReference type="ARBA" id="ARBA00023242"/>
    </source>
</evidence>
<evidence type="ECO:0000256" key="3">
    <source>
        <dbReference type="ARBA" id="ARBA00023163"/>
    </source>
</evidence>
<dbReference type="STRING" id="348802.A0A0D2F460"/>
<sequence>MCKYARLDCAGYEKGIFFDFDHATNAPGEGIARFRRSLLTEEERRRMSQWLLSSVPPRSVLRVLAQIDDNSTASQHEEIRRGPFGAFKVNCVPNTTSSPTDSVQEGEEGPSELDLVRLTNDFLGPSDSDLSPWTQGLVQANFNQSDQISLPTSPDFWNMAGIREMINTAFPLHDYSFPHYIQTAGPNQATINPQVSALTATHESIPQDAVTLLKHYATTVITLLTPLRHNKTPWHILFIPHIKNCLAAVTLGEQLDHASLTAFYASLAISAFSLGGVSQSQMWRDQGKLYKQQARVHARLMLKTAYVVPKTSKYKAILMALLTMVQLSMCAGTREQTDCYLVEAEKFIRLRGLNRKKSRKFRLLHHCYVFERLFQESIYIDSTDSQQRHHVRKAIESSGMAVHSSDRLSFRPPQFVNLDEEMSEVKSLEVGENDLHLECLREFPPTLYPEIFGVPESWMLLLSLTIRLAKEKDSADSADSVRRTILQTIPI</sequence>
<keyword evidence="3" id="KW-0804">Transcription</keyword>
<keyword evidence="4" id="KW-0539">Nucleus</keyword>
<evidence type="ECO:0000313" key="6">
    <source>
        <dbReference type="Proteomes" id="UP000054342"/>
    </source>
</evidence>
<name>A0A0D2F460_9EURO</name>
<keyword evidence="6" id="KW-1185">Reference proteome</keyword>
<dbReference type="InterPro" id="IPR021858">
    <property type="entry name" value="Fun_TF"/>
</dbReference>
<organism evidence="5 6">
    <name type="scientific">Exophiala xenobiotica</name>
    <dbReference type="NCBI Taxonomy" id="348802"/>
    <lineage>
        <taxon>Eukaryota</taxon>
        <taxon>Fungi</taxon>
        <taxon>Dikarya</taxon>
        <taxon>Ascomycota</taxon>
        <taxon>Pezizomycotina</taxon>
        <taxon>Eurotiomycetes</taxon>
        <taxon>Chaetothyriomycetidae</taxon>
        <taxon>Chaetothyriales</taxon>
        <taxon>Herpotrichiellaceae</taxon>
        <taxon>Exophiala</taxon>
    </lineage>
</organism>
<protein>
    <recommendedName>
        <fullName evidence="7">Transcription factor domain-containing protein</fullName>
    </recommendedName>
</protein>
<dbReference type="OrthoDB" id="5089701at2759"/>
<dbReference type="EMBL" id="KN847320">
    <property type="protein sequence ID" value="KIW54694.1"/>
    <property type="molecule type" value="Genomic_DNA"/>
</dbReference>
<evidence type="ECO:0000256" key="2">
    <source>
        <dbReference type="ARBA" id="ARBA00023125"/>
    </source>
</evidence>
<evidence type="ECO:0000256" key="1">
    <source>
        <dbReference type="ARBA" id="ARBA00023015"/>
    </source>
</evidence>
<evidence type="ECO:0008006" key="7">
    <source>
        <dbReference type="Google" id="ProtNLM"/>
    </source>
</evidence>
<dbReference type="Pfam" id="PF11951">
    <property type="entry name" value="Fungal_trans_2"/>
    <property type="match status" value="1"/>
</dbReference>
<dbReference type="PANTHER" id="PTHR31069">
    <property type="entry name" value="OLEATE-ACTIVATED TRANSCRIPTION FACTOR 1-RELATED"/>
    <property type="match status" value="1"/>
</dbReference>
<keyword evidence="1" id="KW-0805">Transcription regulation</keyword>
<keyword evidence="2" id="KW-0238">DNA-binding</keyword>
<dbReference type="PANTHER" id="PTHR31069:SF32">
    <property type="entry name" value="ARGININE METABOLISM REGULATION PROTEIN II"/>
    <property type="match status" value="1"/>
</dbReference>
<proteinExistence type="predicted"/>
<reference evidence="5 6" key="1">
    <citation type="submission" date="2015-01" db="EMBL/GenBank/DDBJ databases">
        <title>The Genome Sequence of Exophiala xenobiotica CBS118157.</title>
        <authorList>
            <consortium name="The Broad Institute Genomics Platform"/>
            <person name="Cuomo C."/>
            <person name="de Hoog S."/>
            <person name="Gorbushina A."/>
            <person name="Stielow B."/>
            <person name="Teixiera M."/>
            <person name="Abouelleil A."/>
            <person name="Chapman S.B."/>
            <person name="Priest M."/>
            <person name="Young S.K."/>
            <person name="Wortman J."/>
            <person name="Nusbaum C."/>
            <person name="Birren B."/>
        </authorList>
    </citation>
    <scope>NUCLEOTIDE SEQUENCE [LARGE SCALE GENOMIC DNA]</scope>
    <source>
        <strain evidence="5 6">CBS 118157</strain>
    </source>
</reference>
<dbReference type="AlphaFoldDB" id="A0A0D2F460"/>
<gene>
    <name evidence="5" type="ORF">PV05_07040</name>
</gene>
<dbReference type="InterPro" id="IPR050675">
    <property type="entry name" value="OAF3"/>
</dbReference>
<dbReference type="GO" id="GO:0003677">
    <property type="term" value="F:DNA binding"/>
    <property type="evidence" value="ECO:0007669"/>
    <property type="project" value="UniProtKB-KW"/>
</dbReference>
<evidence type="ECO:0000313" key="5">
    <source>
        <dbReference type="EMBL" id="KIW54694.1"/>
    </source>
</evidence>
<dbReference type="RefSeq" id="XP_013315278.1">
    <property type="nucleotide sequence ID" value="XM_013459824.1"/>
</dbReference>
<dbReference type="HOGENOM" id="CLU_009030_0_2_1"/>